<evidence type="ECO:0000256" key="6">
    <source>
        <dbReference type="ARBA" id="ARBA00023004"/>
    </source>
</evidence>
<evidence type="ECO:0000256" key="7">
    <source>
        <dbReference type="PIRSR" id="PIRSR600823-2"/>
    </source>
</evidence>
<organism evidence="10 11">
    <name type="scientific">Marchantia polymorpha subsp. ruderalis</name>
    <dbReference type="NCBI Taxonomy" id="1480154"/>
    <lineage>
        <taxon>Eukaryota</taxon>
        <taxon>Viridiplantae</taxon>
        <taxon>Streptophyta</taxon>
        <taxon>Embryophyta</taxon>
        <taxon>Marchantiophyta</taxon>
        <taxon>Marchantiopsida</taxon>
        <taxon>Marchantiidae</taxon>
        <taxon>Marchantiales</taxon>
        <taxon>Marchantiaceae</taxon>
        <taxon>Marchantia</taxon>
    </lineage>
</organism>
<dbReference type="Proteomes" id="UP001162541">
    <property type="component" value="Chromosome 5"/>
</dbReference>
<dbReference type="InterPro" id="IPR010255">
    <property type="entry name" value="Haem_peroxidase_sf"/>
</dbReference>
<evidence type="ECO:0000256" key="3">
    <source>
        <dbReference type="ARBA" id="ARBA00022559"/>
    </source>
</evidence>
<name>A0AAF6BIC9_MARPO</name>
<evidence type="ECO:0000256" key="2">
    <source>
        <dbReference type="ARBA" id="ARBA00006873"/>
    </source>
</evidence>
<proteinExistence type="inferred from homology"/>
<keyword evidence="3" id="KW-0560">Oxidoreductase</keyword>
<evidence type="ECO:0000256" key="5">
    <source>
        <dbReference type="ARBA" id="ARBA00022723"/>
    </source>
</evidence>
<evidence type="ECO:0000256" key="4">
    <source>
        <dbReference type="ARBA" id="ARBA00022617"/>
    </source>
</evidence>
<keyword evidence="4" id="KW-0349">Heme</keyword>
<dbReference type="EMBL" id="AP019870">
    <property type="protein sequence ID" value="BBN11763.1"/>
    <property type="molecule type" value="Genomic_DNA"/>
</dbReference>
<dbReference type="GO" id="GO:0006979">
    <property type="term" value="P:response to oxidative stress"/>
    <property type="evidence" value="ECO:0007669"/>
    <property type="project" value="InterPro"/>
</dbReference>
<dbReference type="PROSITE" id="PS50873">
    <property type="entry name" value="PEROXIDASE_4"/>
    <property type="match status" value="1"/>
</dbReference>
<evidence type="ECO:0000313" key="11">
    <source>
        <dbReference type="Proteomes" id="UP001162541"/>
    </source>
</evidence>
<dbReference type="PANTHER" id="PTHR31235">
    <property type="entry name" value="PEROXIDASE 25-RELATED"/>
    <property type="match status" value="1"/>
</dbReference>
<evidence type="ECO:0000313" key="10">
    <source>
        <dbReference type="EMBL" id="BBN11763.1"/>
    </source>
</evidence>
<keyword evidence="8" id="KW-0106">Calcium</keyword>
<feature type="domain" description="Plant heme peroxidase family profile" evidence="9">
    <location>
        <begin position="1"/>
        <end position="85"/>
    </location>
</feature>
<evidence type="ECO:0000256" key="8">
    <source>
        <dbReference type="PIRSR" id="PIRSR600823-3"/>
    </source>
</evidence>
<comment type="cofactor">
    <cofactor evidence="8">
        <name>heme b</name>
        <dbReference type="ChEBI" id="CHEBI:60344"/>
    </cofactor>
    <text evidence="8">Binds 1 heme b (iron(II)-protoporphyrin IX) group per subunit.</text>
</comment>
<dbReference type="GO" id="GO:0046872">
    <property type="term" value="F:metal ion binding"/>
    <property type="evidence" value="ECO:0007669"/>
    <property type="project" value="UniProtKB-KW"/>
</dbReference>
<feature type="binding site" evidence="8">
    <location>
        <position position="60"/>
    </location>
    <ligand>
        <name>Ca(2+)</name>
        <dbReference type="ChEBI" id="CHEBI:29108"/>
        <label>2</label>
    </ligand>
</feature>
<comment type="catalytic activity">
    <reaction evidence="1">
        <text>2 a phenolic donor + H2O2 = 2 a phenolic radical donor + 2 H2O</text>
        <dbReference type="Rhea" id="RHEA:56136"/>
        <dbReference type="ChEBI" id="CHEBI:15377"/>
        <dbReference type="ChEBI" id="CHEBI:16240"/>
        <dbReference type="ChEBI" id="CHEBI:139520"/>
        <dbReference type="ChEBI" id="CHEBI:139521"/>
        <dbReference type="EC" id="1.11.1.7"/>
    </reaction>
</comment>
<gene>
    <name evidence="10" type="ORF">Mp_5g14520</name>
</gene>
<evidence type="ECO:0000259" key="9">
    <source>
        <dbReference type="PROSITE" id="PS50873"/>
    </source>
</evidence>
<dbReference type="PROSITE" id="PS00435">
    <property type="entry name" value="PEROXIDASE_1"/>
    <property type="match status" value="1"/>
</dbReference>
<dbReference type="GO" id="GO:0140825">
    <property type="term" value="F:lactoperoxidase activity"/>
    <property type="evidence" value="ECO:0007669"/>
    <property type="project" value="UniProtKB-EC"/>
</dbReference>
<dbReference type="Pfam" id="PF00141">
    <property type="entry name" value="peroxidase"/>
    <property type="match status" value="1"/>
</dbReference>
<feature type="binding site" description="axial binding residue" evidence="8">
    <location>
        <position position="59"/>
    </location>
    <ligand>
        <name>heme b</name>
        <dbReference type="ChEBI" id="CHEBI:60344"/>
    </ligand>
    <ligandPart>
        <name>Fe</name>
        <dbReference type="ChEBI" id="CHEBI:18248"/>
    </ligandPart>
</feature>
<dbReference type="InterPro" id="IPR019793">
    <property type="entry name" value="Peroxidases_heam-ligand_BS"/>
</dbReference>
<dbReference type="SUPFAM" id="SSF48113">
    <property type="entry name" value="Heme-dependent peroxidases"/>
    <property type="match status" value="1"/>
</dbReference>
<comment type="cofactor">
    <cofactor evidence="8">
        <name>Ca(2+)</name>
        <dbReference type="ChEBI" id="CHEBI:29108"/>
    </cofactor>
    <text evidence="8">Binds 2 calcium ions per subunit.</text>
</comment>
<evidence type="ECO:0000256" key="1">
    <source>
        <dbReference type="ARBA" id="ARBA00000189"/>
    </source>
</evidence>
<dbReference type="Gene3D" id="1.10.420.10">
    <property type="entry name" value="Peroxidase, domain 2"/>
    <property type="match status" value="1"/>
</dbReference>
<feature type="binding site" evidence="7">
    <location>
        <position position="29"/>
    </location>
    <ligand>
        <name>substrate</name>
    </ligand>
</feature>
<reference evidence="11" key="1">
    <citation type="journal article" date="2020" name="Curr. Biol.">
        <title>Chromatin organization in early land plants reveals an ancestral association between H3K27me3, transposons, and constitutive heterochromatin.</title>
        <authorList>
            <person name="Montgomery S.A."/>
            <person name="Tanizawa Y."/>
            <person name="Galik B."/>
            <person name="Wang N."/>
            <person name="Ito T."/>
            <person name="Mochizuki T."/>
            <person name="Akimcheva S."/>
            <person name="Bowman J.L."/>
            <person name="Cognat V."/>
            <person name="Marechal-Drouard L."/>
            <person name="Ekker H."/>
            <person name="Hong S.F."/>
            <person name="Kohchi T."/>
            <person name="Lin S.S."/>
            <person name="Liu L.D."/>
            <person name="Nakamura Y."/>
            <person name="Valeeva L.R."/>
            <person name="Shakirov E.V."/>
            <person name="Shippen D.E."/>
            <person name="Wei W.L."/>
            <person name="Yagura M."/>
            <person name="Yamaoka S."/>
            <person name="Yamato K.T."/>
            <person name="Liu C."/>
            <person name="Berger F."/>
        </authorList>
    </citation>
    <scope>NUCLEOTIDE SEQUENCE [LARGE SCALE GENOMIC DNA]</scope>
    <source>
        <strain evidence="11">Tak-1</strain>
    </source>
</reference>
<dbReference type="GO" id="GO:0020037">
    <property type="term" value="F:heme binding"/>
    <property type="evidence" value="ECO:0007669"/>
    <property type="project" value="InterPro"/>
</dbReference>
<protein>
    <recommendedName>
        <fullName evidence="9">Plant heme peroxidase family profile domain-containing protein</fullName>
    </recommendedName>
</protein>
<dbReference type="InterPro" id="IPR000823">
    <property type="entry name" value="Peroxidase_pln"/>
</dbReference>
<dbReference type="InterPro" id="IPR002016">
    <property type="entry name" value="Haem_peroxidase"/>
</dbReference>
<keyword evidence="6 8" id="KW-0408">Iron</keyword>
<sequence>MGGGAIPGVARGRRDGVQFLASEANTDLPPPLPDYDSVVSMLAEKGLNARDMDLLSGSHTVEKENCAVMQSGLDSHGPEIAPRFC</sequence>
<comment type="similarity">
    <text evidence="2">Belongs to the peroxidase family. Ascorbate peroxidase subfamily.</text>
</comment>
<accession>A0AAF6BIC9</accession>
<keyword evidence="5 8" id="KW-0479">Metal-binding</keyword>
<keyword evidence="3" id="KW-0575">Peroxidase</keyword>
<dbReference type="AlphaFoldDB" id="A0AAF6BIC9"/>